<protein>
    <submittedName>
        <fullName evidence="1">Uncharacterized protein</fullName>
    </submittedName>
</protein>
<dbReference type="AlphaFoldDB" id="A0A081NF54"/>
<name>A0A081NF54_9GAMM</name>
<evidence type="ECO:0000313" key="2">
    <source>
        <dbReference type="Proteomes" id="UP000028073"/>
    </source>
</evidence>
<dbReference type="Proteomes" id="UP000028073">
    <property type="component" value="Unassembled WGS sequence"/>
</dbReference>
<dbReference type="EMBL" id="JOKH01000003">
    <property type="protein sequence ID" value="KEQ17077.1"/>
    <property type="molecule type" value="Genomic_DNA"/>
</dbReference>
<evidence type="ECO:0000313" key="1">
    <source>
        <dbReference type="EMBL" id="KEQ17077.1"/>
    </source>
</evidence>
<proteinExistence type="predicted"/>
<organism evidence="1 2">
    <name type="scientific">Endozoicomonas numazuensis</name>
    <dbReference type="NCBI Taxonomy" id="1137799"/>
    <lineage>
        <taxon>Bacteria</taxon>
        <taxon>Pseudomonadati</taxon>
        <taxon>Pseudomonadota</taxon>
        <taxon>Gammaproteobacteria</taxon>
        <taxon>Oceanospirillales</taxon>
        <taxon>Endozoicomonadaceae</taxon>
        <taxon>Endozoicomonas</taxon>
    </lineage>
</organism>
<comment type="caution">
    <text evidence="1">The sequence shown here is derived from an EMBL/GenBank/DDBJ whole genome shotgun (WGS) entry which is preliminary data.</text>
</comment>
<accession>A0A081NF54</accession>
<keyword evidence="2" id="KW-1185">Reference proteome</keyword>
<gene>
    <name evidence="1" type="ORF">GZ78_14395</name>
</gene>
<dbReference type="RefSeq" id="WP_034836901.1">
    <property type="nucleotide sequence ID" value="NZ_JOKH01000003.1"/>
</dbReference>
<reference evidence="1 2" key="1">
    <citation type="submission" date="2014-06" db="EMBL/GenBank/DDBJ databases">
        <title>Whole Genome Sequences of Three Symbiotic Endozoicomonas Bacteria.</title>
        <authorList>
            <person name="Neave M.J."/>
            <person name="Apprill A."/>
            <person name="Voolstra C.R."/>
        </authorList>
    </citation>
    <scope>NUCLEOTIDE SEQUENCE [LARGE SCALE GENOMIC DNA]</scope>
    <source>
        <strain evidence="1 2">DSM 25634</strain>
    </source>
</reference>
<sequence length="367" mass="41718">MDSIDPKNNTKYIVDPTSKENEKDLKEKVVDKHILASEPVRKAVNITSRESSKIVEPTPEQRSLFLLAIKNNKFEIIELDEKQIIFDISPRLRMSKTGRPTDKFFRHEFESENRDFRHFLHTVLFSVEKTTDAQSAVTIQQISKTKFSAIWVDDGYIGRCITNEQCSKNHIDTSFLTLRKNDSITSTLYWCDVGEAIYLDNLTESTYLSTTGLEACICLVISSSAGDKACMAHLPPKLTNKREIEGLLKFLESKFKINEYTDFFIIGGYNNFLSSSSASGFSSEILPVFRSANLHFKLTFLGNHPRRPKDIVFNPRSSVISEFKYDELLALEIDNIKSQQATNSFDKIGSIRLRIKHALSPTLCSSA</sequence>